<dbReference type="Pfam" id="PF01546">
    <property type="entry name" value="Peptidase_M20"/>
    <property type="match status" value="1"/>
</dbReference>
<keyword evidence="3" id="KW-0378">Hydrolase</keyword>
<proteinExistence type="predicted"/>
<protein>
    <submittedName>
        <fullName evidence="3">Amidohydrolase</fullName>
    </submittedName>
</protein>
<dbReference type="RefSeq" id="WP_124221044.1">
    <property type="nucleotide sequence ID" value="NZ_RKRF01000008.1"/>
</dbReference>
<dbReference type="PANTHER" id="PTHR11014:SF122">
    <property type="entry name" value="AMIDOHYDROLASE AMHX"/>
    <property type="match status" value="1"/>
</dbReference>
<evidence type="ECO:0000313" key="3">
    <source>
        <dbReference type="EMBL" id="RPF54226.1"/>
    </source>
</evidence>
<dbReference type="InterPro" id="IPR017439">
    <property type="entry name" value="Amidohydrolase"/>
</dbReference>
<evidence type="ECO:0000313" key="4">
    <source>
        <dbReference type="Proteomes" id="UP000276443"/>
    </source>
</evidence>
<feature type="binding site" evidence="1">
    <location>
        <position position="148"/>
    </location>
    <ligand>
        <name>Mn(2+)</name>
        <dbReference type="ChEBI" id="CHEBI:29035"/>
        <label>2</label>
    </ligand>
</feature>
<dbReference type="Gene3D" id="3.30.70.360">
    <property type="match status" value="1"/>
</dbReference>
<dbReference type="Gene3D" id="3.40.630.10">
    <property type="entry name" value="Zn peptidases"/>
    <property type="match status" value="1"/>
</dbReference>
<comment type="cofactor">
    <cofactor evidence="1">
        <name>Mn(2+)</name>
        <dbReference type="ChEBI" id="CHEBI:29035"/>
    </cofactor>
    <text evidence="1">The Mn(2+) ion enhances activity.</text>
</comment>
<feature type="domain" description="Peptidase M20 dimerisation" evidence="2">
    <location>
        <begin position="167"/>
        <end position="264"/>
    </location>
</feature>
<feature type="binding site" evidence="1">
    <location>
        <position position="124"/>
    </location>
    <ligand>
        <name>Mn(2+)</name>
        <dbReference type="ChEBI" id="CHEBI:29035"/>
        <label>2</label>
    </ligand>
</feature>
<keyword evidence="1" id="KW-0479">Metal-binding</keyword>
<dbReference type="OrthoDB" id="9776731at2"/>
<reference evidence="3 4" key="1">
    <citation type="submission" date="2018-11" db="EMBL/GenBank/DDBJ databases">
        <title>Genomic Encyclopedia of Type Strains, Phase IV (KMG-IV): sequencing the most valuable type-strain genomes for metagenomic binning, comparative biology and taxonomic classification.</title>
        <authorList>
            <person name="Goeker M."/>
        </authorList>
    </citation>
    <scope>NUCLEOTIDE SEQUENCE [LARGE SCALE GENOMIC DNA]</scope>
    <source>
        <strain evidence="3 4">DSM 18090</strain>
    </source>
</reference>
<dbReference type="NCBIfam" id="TIGR01891">
    <property type="entry name" value="amidohydrolases"/>
    <property type="match status" value="1"/>
</dbReference>
<dbReference type="EMBL" id="RKRF01000008">
    <property type="protein sequence ID" value="RPF54226.1"/>
    <property type="molecule type" value="Genomic_DNA"/>
</dbReference>
<dbReference type="Proteomes" id="UP000276443">
    <property type="component" value="Unassembled WGS sequence"/>
</dbReference>
<dbReference type="GO" id="GO:0046872">
    <property type="term" value="F:metal ion binding"/>
    <property type="evidence" value="ECO:0007669"/>
    <property type="project" value="UniProtKB-KW"/>
</dbReference>
<dbReference type="InterPro" id="IPR036264">
    <property type="entry name" value="Bact_exopeptidase_dim_dom"/>
</dbReference>
<name>A0A3N5B922_9BACI</name>
<organism evidence="3 4">
    <name type="scientific">Aquisalibacillus elongatus</name>
    <dbReference type="NCBI Taxonomy" id="485577"/>
    <lineage>
        <taxon>Bacteria</taxon>
        <taxon>Bacillati</taxon>
        <taxon>Bacillota</taxon>
        <taxon>Bacilli</taxon>
        <taxon>Bacillales</taxon>
        <taxon>Bacillaceae</taxon>
        <taxon>Aquisalibacillus</taxon>
    </lineage>
</organism>
<dbReference type="GO" id="GO:0016787">
    <property type="term" value="F:hydrolase activity"/>
    <property type="evidence" value="ECO:0007669"/>
    <property type="project" value="UniProtKB-KW"/>
</dbReference>
<dbReference type="Pfam" id="PF07687">
    <property type="entry name" value="M20_dimer"/>
    <property type="match status" value="1"/>
</dbReference>
<gene>
    <name evidence="3" type="ORF">EDC24_1419</name>
</gene>
<dbReference type="InterPro" id="IPR011650">
    <property type="entry name" value="Peptidase_M20_dimer"/>
</dbReference>
<comment type="caution">
    <text evidence="3">The sequence shown here is derived from an EMBL/GenBank/DDBJ whole genome shotgun (WGS) entry which is preliminary data.</text>
</comment>
<dbReference type="PIRSF" id="PIRSF005962">
    <property type="entry name" value="Pept_M20D_amidohydro"/>
    <property type="match status" value="1"/>
</dbReference>
<keyword evidence="4" id="KW-1185">Reference proteome</keyword>
<dbReference type="SUPFAM" id="SSF55031">
    <property type="entry name" value="Bacterial exopeptidase dimerisation domain"/>
    <property type="match status" value="1"/>
</dbReference>
<feature type="binding site" evidence="1">
    <location>
        <position position="88"/>
    </location>
    <ligand>
        <name>Mn(2+)</name>
        <dbReference type="ChEBI" id="CHEBI:29035"/>
        <label>2</label>
    </ligand>
</feature>
<dbReference type="InterPro" id="IPR002933">
    <property type="entry name" value="Peptidase_M20"/>
</dbReference>
<dbReference type="CDD" id="cd08018">
    <property type="entry name" value="M20_Acy1_amhX-like"/>
    <property type="match status" value="1"/>
</dbReference>
<dbReference type="InterPro" id="IPR037484">
    <property type="entry name" value="AmhX-like"/>
</dbReference>
<dbReference type="AlphaFoldDB" id="A0A3N5B922"/>
<evidence type="ECO:0000259" key="2">
    <source>
        <dbReference type="Pfam" id="PF07687"/>
    </source>
</evidence>
<dbReference type="SUPFAM" id="SSF53187">
    <property type="entry name" value="Zn-dependent exopeptidases"/>
    <property type="match status" value="1"/>
</dbReference>
<feature type="binding site" evidence="1">
    <location>
        <position position="90"/>
    </location>
    <ligand>
        <name>Mn(2+)</name>
        <dbReference type="ChEBI" id="CHEBI:29035"/>
        <label>2</label>
    </ligand>
</feature>
<sequence>MEKENFTQKLNDIFNHLHQNAEISHEETETTQFIYNQLKQYDCRITTFENQTGLYADIGQGSPVVAVRADIDALWQEINGQFQANHSCGHDAHMTIVLGTFMQLVDQQDQLNGTVRFIFQPAEEKGTGALQMVEQSAVDGVDYLYGMHLRPIQELTNGRYAPAIRHGASRFVSGVITGEDAHGARPHLNSNAIQIGAELVQLINNIHLDPMIPHSMKVTSFHSGGKSTNIIPGKAEFSIDMRAQSNELMDEMQQQLESTVSSLAKLRNVGIDLSIGANLPAALINDDAHDHMEKAIADVVGEEHLHPMITTTGGDDFHFYSIKRPELKATMLAIGCDLKPGLHHPYMTFNHDVIPEASDILTRAILNTLGE</sequence>
<accession>A0A3N5B922</accession>
<feature type="binding site" evidence="1">
    <location>
        <position position="343"/>
    </location>
    <ligand>
        <name>Mn(2+)</name>
        <dbReference type="ChEBI" id="CHEBI:29035"/>
        <label>2</label>
    </ligand>
</feature>
<evidence type="ECO:0000256" key="1">
    <source>
        <dbReference type="PIRSR" id="PIRSR005962-1"/>
    </source>
</evidence>
<dbReference type="PANTHER" id="PTHR11014">
    <property type="entry name" value="PEPTIDASE M20 FAMILY MEMBER"/>
    <property type="match status" value="1"/>
</dbReference>
<keyword evidence="1" id="KW-0464">Manganese</keyword>